<comment type="caution">
    <text evidence="1">The sequence shown here is derived from an EMBL/GenBank/DDBJ whole genome shotgun (WGS) entry which is preliminary data.</text>
</comment>
<reference evidence="1 3" key="1">
    <citation type="submission" date="2018-11" db="EMBL/GenBank/DDBJ databases">
        <title>Sequencing the genomes of 1000 actinobacteria strains.</title>
        <authorList>
            <person name="Klenk H.-P."/>
        </authorList>
    </citation>
    <scope>NUCLEOTIDE SEQUENCE [LARGE SCALE GENOMIC DNA]</scope>
    <source>
        <strain evidence="1 3">DSM 44781</strain>
    </source>
</reference>
<proteinExistence type="predicted"/>
<dbReference type="AlphaFoldDB" id="A0A3N4R9E5"/>
<dbReference type="Proteomes" id="UP000266906">
    <property type="component" value="Unassembled WGS sequence"/>
</dbReference>
<protein>
    <submittedName>
        <fullName evidence="1">Uncharacterized protein</fullName>
    </submittedName>
</protein>
<evidence type="ECO:0000313" key="3">
    <source>
        <dbReference type="Proteomes" id="UP000266906"/>
    </source>
</evidence>
<keyword evidence="3" id="KW-1185">Reference proteome</keyword>
<organism evidence="1 3">
    <name type="scientific">Kitasatospora cineracea</name>
    <dbReference type="NCBI Taxonomy" id="88074"/>
    <lineage>
        <taxon>Bacteria</taxon>
        <taxon>Bacillati</taxon>
        <taxon>Actinomycetota</taxon>
        <taxon>Actinomycetes</taxon>
        <taxon>Kitasatosporales</taxon>
        <taxon>Streptomycetaceae</taxon>
        <taxon>Kitasatospora</taxon>
    </lineage>
</organism>
<accession>A0A3N4R9E5</accession>
<sequence length="148" mass="15272">MSDHPPARRGRGRPPTLTGPRLQELLDHLADGLTIQQAATATGIARATVYNTRAHDPAAADAITTALAAGKAKRTAARHGTEGCYTRHGCRRPECTAAATAARTTRRTAGTDTVLPTPVTAAALPAPTGRTTLVLLDLHTTAPLAQAG</sequence>
<gene>
    <name evidence="1" type="ORF">EDD38_7375</name>
    <name evidence="2" type="ORF">EDD38_7508</name>
</gene>
<dbReference type="SUPFAM" id="SSF46689">
    <property type="entry name" value="Homeodomain-like"/>
    <property type="match status" value="1"/>
</dbReference>
<evidence type="ECO:0000313" key="2">
    <source>
        <dbReference type="EMBL" id="RPE27363.1"/>
    </source>
</evidence>
<name>A0A3N4R9E5_9ACTN</name>
<dbReference type="EMBL" id="RKQG01000004">
    <property type="protein sequence ID" value="RPE27231.1"/>
    <property type="molecule type" value="Genomic_DNA"/>
</dbReference>
<dbReference type="RefSeq" id="WP_123821590.1">
    <property type="nucleotide sequence ID" value="NZ_RKQG01000004.1"/>
</dbReference>
<evidence type="ECO:0000313" key="1">
    <source>
        <dbReference type="EMBL" id="RPE27231.1"/>
    </source>
</evidence>
<dbReference type="InterPro" id="IPR009057">
    <property type="entry name" value="Homeodomain-like_sf"/>
</dbReference>
<dbReference type="EMBL" id="RKQG01000004">
    <property type="protein sequence ID" value="RPE27363.1"/>
    <property type="molecule type" value="Genomic_DNA"/>
</dbReference>
<dbReference type="Gene3D" id="1.10.10.60">
    <property type="entry name" value="Homeodomain-like"/>
    <property type="match status" value="1"/>
</dbReference>